<dbReference type="EMBL" id="VOIR01000018">
    <property type="protein sequence ID" value="KAA6430575.1"/>
    <property type="molecule type" value="Genomic_DNA"/>
</dbReference>
<dbReference type="AlphaFoldDB" id="A0A5M8Q3W5"/>
<proteinExistence type="predicted"/>
<dbReference type="InterPro" id="IPR025355">
    <property type="entry name" value="DUF4259"/>
</dbReference>
<sequence>MGTWGSGPFENDEAADWVYELEDAEDVEALLLETFASTTAAGADAAEASRAVGAAAWLLSGLPGESRPDIEWQGSPPALTEELRTAARAALDAVLADDSEWRELWEEAGDDDAVEEVARLRALVERRG</sequence>
<organism evidence="1 2">
    <name type="scientific">Agrococcus sediminis</name>
    <dbReference type="NCBI Taxonomy" id="2599924"/>
    <lineage>
        <taxon>Bacteria</taxon>
        <taxon>Bacillati</taxon>
        <taxon>Actinomycetota</taxon>
        <taxon>Actinomycetes</taxon>
        <taxon>Micrococcales</taxon>
        <taxon>Microbacteriaceae</taxon>
        <taxon>Agrococcus</taxon>
    </lineage>
</organism>
<reference evidence="1 2" key="1">
    <citation type="submission" date="2019-08" db="EMBL/GenBank/DDBJ databases">
        <title>Agrococcus lahaulensis sp. nov., isolated from a cold desert of the Indian Himalayas.</title>
        <authorList>
            <person name="Qu J.H."/>
        </authorList>
    </citation>
    <scope>NUCLEOTIDE SEQUENCE [LARGE SCALE GENOMIC DNA]</scope>
    <source>
        <strain evidence="1 2">NS18</strain>
    </source>
</reference>
<dbReference type="Proteomes" id="UP000323221">
    <property type="component" value="Unassembled WGS sequence"/>
</dbReference>
<name>A0A5M8Q3W5_9MICO</name>
<gene>
    <name evidence="1" type="ORF">FQ330_12720</name>
</gene>
<dbReference type="RefSeq" id="WP_128189432.1">
    <property type="nucleotide sequence ID" value="NZ_VOIR01000018.1"/>
</dbReference>
<evidence type="ECO:0000313" key="2">
    <source>
        <dbReference type="Proteomes" id="UP000323221"/>
    </source>
</evidence>
<dbReference type="Pfam" id="PF14078">
    <property type="entry name" value="DUF4259"/>
    <property type="match status" value="1"/>
</dbReference>
<accession>A0A5M8Q3W5</accession>
<protein>
    <submittedName>
        <fullName evidence="1">DUF4259 domain-containing protein</fullName>
    </submittedName>
</protein>
<keyword evidence="2" id="KW-1185">Reference proteome</keyword>
<evidence type="ECO:0000313" key="1">
    <source>
        <dbReference type="EMBL" id="KAA6430575.1"/>
    </source>
</evidence>
<comment type="caution">
    <text evidence="1">The sequence shown here is derived from an EMBL/GenBank/DDBJ whole genome shotgun (WGS) entry which is preliminary data.</text>
</comment>